<dbReference type="AlphaFoldDB" id="A0A918G2A7"/>
<reference evidence="1" key="2">
    <citation type="submission" date="2020-09" db="EMBL/GenBank/DDBJ databases">
        <authorList>
            <person name="Sun Q."/>
            <person name="Ohkuma M."/>
        </authorList>
    </citation>
    <scope>NUCLEOTIDE SEQUENCE</scope>
    <source>
        <strain evidence="1">JCM 3276</strain>
    </source>
</reference>
<protein>
    <submittedName>
        <fullName evidence="1">Uncharacterized protein</fullName>
    </submittedName>
</protein>
<accession>A0A918G2A7</accession>
<gene>
    <name evidence="1" type="ORF">GCM10010171_02320</name>
</gene>
<evidence type="ECO:0000313" key="2">
    <source>
        <dbReference type="Proteomes" id="UP000660680"/>
    </source>
</evidence>
<name>A0A918G2A7_9PSEU</name>
<evidence type="ECO:0000313" key="1">
    <source>
        <dbReference type="EMBL" id="GGS14007.1"/>
    </source>
</evidence>
<comment type="caution">
    <text evidence="1">The sequence shown here is derived from an EMBL/GenBank/DDBJ whole genome shotgun (WGS) entry which is preliminary data.</text>
</comment>
<sequence>MNVLTVGAVKAAISALKAQRIHEHFPAYLQLRKLAVTSGSLVNLAPEWRDVGDLLKMPGGPPTKPHYRPFSSRKRKDESTFWYNKNLAGSYAPKSMRATSRFMLNADGDGYELPTNHAQQALTALLQSTRVPAWAFAAYCMRNYGFTFDGTGGYEELLAGFKSEFAFESGSDFEVLFEDSEPSGTDYDWFESLSTLQLSILKGNKEGIRWSK</sequence>
<keyword evidence="2" id="KW-1185">Reference proteome</keyword>
<proteinExistence type="predicted"/>
<reference evidence="1" key="1">
    <citation type="journal article" date="2014" name="Int. J. Syst. Evol. Microbiol.">
        <title>Complete genome sequence of Corynebacterium casei LMG S-19264T (=DSM 44701T), isolated from a smear-ripened cheese.</title>
        <authorList>
            <consortium name="US DOE Joint Genome Institute (JGI-PGF)"/>
            <person name="Walter F."/>
            <person name="Albersmeier A."/>
            <person name="Kalinowski J."/>
            <person name="Ruckert C."/>
        </authorList>
    </citation>
    <scope>NUCLEOTIDE SEQUENCE</scope>
    <source>
        <strain evidence="1">JCM 3276</strain>
    </source>
</reference>
<dbReference type="EMBL" id="BMRB01000001">
    <property type="protein sequence ID" value="GGS14007.1"/>
    <property type="molecule type" value="Genomic_DNA"/>
</dbReference>
<organism evidence="1 2">
    <name type="scientific">Actinokineospora fastidiosa</name>
    <dbReference type="NCBI Taxonomy" id="1816"/>
    <lineage>
        <taxon>Bacteria</taxon>
        <taxon>Bacillati</taxon>
        <taxon>Actinomycetota</taxon>
        <taxon>Actinomycetes</taxon>
        <taxon>Pseudonocardiales</taxon>
        <taxon>Pseudonocardiaceae</taxon>
        <taxon>Actinokineospora</taxon>
    </lineage>
</organism>
<dbReference type="Proteomes" id="UP000660680">
    <property type="component" value="Unassembled WGS sequence"/>
</dbReference>